<accession>X0Y758</accession>
<dbReference type="EMBL" id="BARS01057481">
    <property type="protein sequence ID" value="GAG51590.1"/>
    <property type="molecule type" value="Genomic_DNA"/>
</dbReference>
<reference evidence="1" key="1">
    <citation type="journal article" date="2014" name="Front. Microbiol.">
        <title>High frequency of phylogenetically diverse reductive dehalogenase-homologous genes in deep subseafloor sedimentary metagenomes.</title>
        <authorList>
            <person name="Kawai M."/>
            <person name="Futagami T."/>
            <person name="Toyoda A."/>
            <person name="Takaki Y."/>
            <person name="Nishi S."/>
            <person name="Hori S."/>
            <person name="Arai W."/>
            <person name="Tsubouchi T."/>
            <person name="Morono Y."/>
            <person name="Uchiyama I."/>
            <person name="Ito T."/>
            <person name="Fujiyama A."/>
            <person name="Inagaki F."/>
            <person name="Takami H."/>
        </authorList>
    </citation>
    <scope>NUCLEOTIDE SEQUENCE</scope>
    <source>
        <strain evidence="1">Expedition CK06-06</strain>
    </source>
</reference>
<evidence type="ECO:0000313" key="1">
    <source>
        <dbReference type="EMBL" id="GAG51590.1"/>
    </source>
</evidence>
<sequence length="77" mass="9263">SKELSMDVSILLREFSIRHLKEAWKNKKYDKIYYGIRIHKSEIDNFLNSFPLQNKEKLIRIYNRFNCGDAGVAKRDR</sequence>
<organism evidence="1">
    <name type="scientific">marine sediment metagenome</name>
    <dbReference type="NCBI Taxonomy" id="412755"/>
    <lineage>
        <taxon>unclassified sequences</taxon>
        <taxon>metagenomes</taxon>
        <taxon>ecological metagenomes</taxon>
    </lineage>
</organism>
<protein>
    <submittedName>
        <fullName evidence="1">Uncharacterized protein</fullName>
    </submittedName>
</protein>
<comment type="caution">
    <text evidence="1">The sequence shown here is derived from an EMBL/GenBank/DDBJ whole genome shotgun (WGS) entry which is preliminary data.</text>
</comment>
<name>X0Y758_9ZZZZ</name>
<gene>
    <name evidence="1" type="ORF">S01H1_84264</name>
</gene>
<dbReference type="AlphaFoldDB" id="X0Y758"/>
<feature type="non-terminal residue" evidence="1">
    <location>
        <position position="1"/>
    </location>
</feature>
<proteinExistence type="predicted"/>